<dbReference type="InterPro" id="IPR032623">
    <property type="entry name" value="FecR_N"/>
</dbReference>
<feature type="domain" description="FecR protein" evidence="1">
    <location>
        <begin position="108"/>
        <end position="194"/>
    </location>
</feature>
<dbReference type="EMBL" id="BMPO01000008">
    <property type="protein sequence ID" value="GGK04869.1"/>
    <property type="molecule type" value="Genomic_DNA"/>
</dbReference>
<dbReference type="Proteomes" id="UP000635983">
    <property type="component" value="Unassembled WGS sequence"/>
</dbReference>
<comment type="caution">
    <text evidence="3">The sequence shown here is derived from an EMBL/GenBank/DDBJ whole genome shotgun (WGS) entry which is preliminary data.</text>
</comment>
<gene>
    <name evidence="3" type="primary">foxR</name>
    <name evidence="3" type="ORF">GCM10009304_33670</name>
</gene>
<organism evidence="3 4">
    <name type="scientific">Pseudomonas matsuisoli</name>
    <dbReference type="NCBI Taxonomy" id="1515666"/>
    <lineage>
        <taxon>Bacteria</taxon>
        <taxon>Pseudomonadati</taxon>
        <taxon>Pseudomonadota</taxon>
        <taxon>Gammaproteobacteria</taxon>
        <taxon>Pseudomonadales</taxon>
        <taxon>Pseudomonadaceae</taxon>
        <taxon>Pseudomonas</taxon>
    </lineage>
</organism>
<reference evidence="3" key="1">
    <citation type="journal article" date="2014" name="Int. J. Syst. Evol. Microbiol.">
        <title>Complete genome sequence of Corynebacterium casei LMG S-19264T (=DSM 44701T), isolated from a smear-ripened cheese.</title>
        <authorList>
            <consortium name="US DOE Joint Genome Institute (JGI-PGF)"/>
            <person name="Walter F."/>
            <person name="Albersmeier A."/>
            <person name="Kalinowski J."/>
            <person name="Ruckert C."/>
        </authorList>
    </citation>
    <scope>NUCLEOTIDE SEQUENCE</scope>
    <source>
        <strain evidence="3">JCM 30078</strain>
    </source>
</reference>
<dbReference type="Pfam" id="PF16220">
    <property type="entry name" value="DUF4880"/>
    <property type="match status" value="1"/>
</dbReference>
<name>A0A917V0Q7_9PSED</name>
<dbReference type="Pfam" id="PF04773">
    <property type="entry name" value="FecR"/>
    <property type="match status" value="1"/>
</dbReference>
<dbReference type="Gene3D" id="2.60.120.1440">
    <property type="match status" value="1"/>
</dbReference>
<dbReference type="PANTHER" id="PTHR30273">
    <property type="entry name" value="PERIPLASMIC SIGNAL SENSOR AND SIGMA FACTOR ACTIVATOR FECR-RELATED"/>
    <property type="match status" value="1"/>
</dbReference>
<dbReference type="PANTHER" id="PTHR30273:SF2">
    <property type="entry name" value="PROTEIN FECR"/>
    <property type="match status" value="1"/>
</dbReference>
<proteinExistence type="predicted"/>
<feature type="domain" description="FecR N-terminal" evidence="2">
    <location>
        <begin position="9"/>
        <end position="50"/>
    </location>
</feature>
<accession>A0A917V0Q7</accession>
<reference evidence="3" key="2">
    <citation type="submission" date="2020-09" db="EMBL/GenBank/DDBJ databases">
        <authorList>
            <person name="Sun Q."/>
            <person name="Ohkuma M."/>
        </authorList>
    </citation>
    <scope>NUCLEOTIDE SEQUENCE</scope>
    <source>
        <strain evidence="3">JCM 30078</strain>
    </source>
</reference>
<dbReference type="InterPro" id="IPR012373">
    <property type="entry name" value="Ferrdict_sens_TM"/>
</dbReference>
<evidence type="ECO:0000313" key="3">
    <source>
        <dbReference type="EMBL" id="GGK04869.1"/>
    </source>
</evidence>
<keyword evidence="4" id="KW-1185">Reference proteome</keyword>
<dbReference type="AlphaFoldDB" id="A0A917V0Q7"/>
<dbReference type="GO" id="GO:0016989">
    <property type="term" value="F:sigma factor antagonist activity"/>
    <property type="evidence" value="ECO:0007669"/>
    <property type="project" value="TreeGrafter"/>
</dbReference>
<dbReference type="PIRSF" id="PIRSF018266">
    <property type="entry name" value="FecR"/>
    <property type="match status" value="1"/>
</dbReference>
<evidence type="ECO:0000259" key="2">
    <source>
        <dbReference type="Pfam" id="PF16220"/>
    </source>
</evidence>
<dbReference type="RefSeq" id="WP_188984737.1">
    <property type="nucleotide sequence ID" value="NZ_BMPO01000008.1"/>
</dbReference>
<sequence>MTPDRRVLQEAADWFALFASERHSDADHRAWKVWLDEPAHASAWQKVERISGQMRQLQSTNATASSQTLRGRTNRRQALKTLAVVMGGGALTWQAGADRLWQHWQADAATGVGQVRQIALADGAALWLNSDSAVDLAGPDHIRFLRGEVLAQAGTHGHLHLDCVAARITLSRHGRCSLRETDSGALWLTVFAGDAMLRTFDDRVEHVAAGQTIRFDSNGISARNAADEARRAWATGILLANDRRLGDVLDDLARYRHGYLGYAPAIAEIRVVGAFPLADTDRVLDALAATLPVRIHRTLPWWVTVEAFSA</sequence>
<dbReference type="InterPro" id="IPR006860">
    <property type="entry name" value="FecR"/>
</dbReference>
<evidence type="ECO:0000313" key="4">
    <source>
        <dbReference type="Proteomes" id="UP000635983"/>
    </source>
</evidence>
<evidence type="ECO:0000259" key="1">
    <source>
        <dbReference type="Pfam" id="PF04773"/>
    </source>
</evidence>
<protein>
    <submittedName>
        <fullName evidence="3">Anti-sigma factor FoxR</fullName>
    </submittedName>
</protein>